<evidence type="ECO:0000256" key="1">
    <source>
        <dbReference type="ARBA" id="ARBA00023015"/>
    </source>
</evidence>
<dbReference type="Pfam" id="PF13377">
    <property type="entry name" value="Peripla_BP_3"/>
    <property type="match status" value="1"/>
</dbReference>
<proteinExistence type="predicted"/>
<evidence type="ECO:0000313" key="6">
    <source>
        <dbReference type="EMBL" id="MFC7385397.1"/>
    </source>
</evidence>
<dbReference type="PANTHER" id="PTHR30146:SF109">
    <property type="entry name" value="HTH-TYPE TRANSCRIPTIONAL REGULATOR GALS"/>
    <property type="match status" value="1"/>
</dbReference>
<protein>
    <submittedName>
        <fullName evidence="6">LacI family DNA-binding transcriptional regulator</fullName>
    </submittedName>
</protein>
<name>A0ABW2P702_9ACTN</name>
<dbReference type="RefSeq" id="WP_380829334.1">
    <property type="nucleotide sequence ID" value="NZ_JBHTCG010000018.1"/>
</dbReference>
<evidence type="ECO:0000256" key="3">
    <source>
        <dbReference type="ARBA" id="ARBA00023163"/>
    </source>
</evidence>
<dbReference type="SMART" id="SM00354">
    <property type="entry name" value="HTH_LACI"/>
    <property type="match status" value="1"/>
</dbReference>
<dbReference type="PROSITE" id="PS50932">
    <property type="entry name" value="HTH_LACI_2"/>
    <property type="match status" value="1"/>
</dbReference>
<dbReference type="GO" id="GO:0003677">
    <property type="term" value="F:DNA binding"/>
    <property type="evidence" value="ECO:0007669"/>
    <property type="project" value="UniProtKB-KW"/>
</dbReference>
<gene>
    <name evidence="6" type="ORF">ACFQSB_24535</name>
</gene>
<feature type="compositionally biased region" description="Basic and acidic residues" evidence="4">
    <location>
        <begin position="336"/>
        <end position="346"/>
    </location>
</feature>
<keyword evidence="7" id="KW-1185">Reference proteome</keyword>
<evidence type="ECO:0000313" key="7">
    <source>
        <dbReference type="Proteomes" id="UP001596496"/>
    </source>
</evidence>
<dbReference type="EMBL" id="JBHTCG010000018">
    <property type="protein sequence ID" value="MFC7385397.1"/>
    <property type="molecule type" value="Genomic_DNA"/>
</dbReference>
<reference evidence="7" key="1">
    <citation type="journal article" date="2019" name="Int. J. Syst. Evol. Microbiol.">
        <title>The Global Catalogue of Microorganisms (GCM) 10K type strain sequencing project: providing services to taxonomists for standard genome sequencing and annotation.</title>
        <authorList>
            <consortium name="The Broad Institute Genomics Platform"/>
            <consortium name="The Broad Institute Genome Sequencing Center for Infectious Disease"/>
            <person name="Wu L."/>
            <person name="Ma J."/>
        </authorList>
    </citation>
    <scope>NUCLEOTIDE SEQUENCE [LARGE SCALE GENOMIC DNA]</scope>
    <source>
        <strain evidence="7">CECT 7649</strain>
    </source>
</reference>
<dbReference type="InterPro" id="IPR046335">
    <property type="entry name" value="LacI/GalR-like_sensor"/>
</dbReference>
<dbReference type="InterPro" id="IPR010982">
    <property type="entry name" value="Lambda_DNA-bd_dom_sf"/>
</dbReference>
<evidence type="ECO:0000256" key="4">
    <source>
        <dbReference type="SAM" id="MobiDB-lite"/>
    </source>
</evidence>
<dbReference type="CDD" id="cd01392">
    <property type="entry name" value="HTH_LacI"/>
    <property type="match status" value="1"/>
</dbReference>
<dbReference type="Proteomes" id="UP001596496">
    <property type="component" value="Unassembled WGS sequence"/>
</dbReference>
<dbReference type="SUPFAM" id="SSF47413">
    <property type="entry name" value="lambda repressor-like DNA-binding domains"/>
    <property type="match status" value="1"/>
</dbReference>
<keyword evidence="1" id="KW-0805">Transcription regulation</keyword>
<feature type="domain" description="HTH lacI-type" evidence="5">
    <location>
        <begin position="1"/>
        <end position="55"/>
    </location>
</feature>
<dbReference type="InterPro" id="IPR000843">
    <property type="entry name" value="HTH_LacI"/>
</dbReference>
<keyword evidence="3" id="KW-0804">Transcription</keyword>
<keyword evidence="2 6" id="KW-0238">DNA-binding</keyword>
<organism evidence="6 7">
    <name type="scientific">Sphaerisporangium rhizosphaerae</name>
    <dbReference type="NCBI Taxonomy" id="2269375"/>
    <lineage>
        <taxon>Bacteria</taxon>
        <taxon>Bacillati</taxon>
        <taxon>Actinomycetota</taxon>
        <taxon>Actinomycetes</taxon>
        <taxon>Streptosporangiales</taxon>
        <taxon>Streptosporangiaceae</taxon>
        <taxon>Sphaerisporangium</taxon>
    </lineage>
</organism>
<dbReference type="Gene3D" id="1.10.260.40">
    <property type="entry name" value="lambda repressor-like DNA-binding domains"/>
    <property type="match status" value="1"/>
</dbReference>
<dbReference type="SUPFAM" id="SSF53822">
    <property type="entry name" value="Periplasmic binding protein-like I"/>
    <property type="match status" value="1"/>
</dbReference>
<sequence>MNIGEIARRSGVSRSTVSYALSGKRPVSQDTRRRIQAVIDELGYRPNAVAKALKEGKTRTLGLVIPPASRRLTDMQLGFVASVVDAAARADLDVLLSPSGGEHDRSFERVVGGRRVDGVILMEIRLEDDRVTRLQQSGLPFVGIGRTGHPEEMSWVDIDYETLIARCVHHLADLGHRRIALVNRSAELVAAGYGPGHRAQAGFTRAVAERGLHGVQRCCADEAQSGVTCVERLLDDHPDLTAVATINEAAMPGMYRALAQAGLAVPRDFSIIGVAARDWAENLHPPLTAADVPADELGARAVEMLIQRIADPAIPHRHVLVAPPVSLRGTTGPAGRRPEAGDPGAR</sequence>
<dbReference type="Pfam" id="PF00356">
    <property type="entry name" value="LacI"/>
    <property type="match status" value="1"/>
</dbReference>
<dbReference type="Gene3D" id="3.40.50.2300">
    <property type="match status" value="2"/>
</dbReference>
<dbReference type="PROSITE" id="PS00356">
    <property type="entry name" value="HTH_LACI_1"/>
    <property type="match status" value="1"/>
</dbReference>
<dbReference type="PANTHER" id="PTHR30146">
    <property type="entry name" value="LACI-RELATED TRANSCRIPTIONAL REPRESSOR"/>
    <property type="match status" value="1"/>
</dbReference>
<accession>A0ABW2P702</accession>
<dbReference type="InterPro" id="IPR028082">
    <property type="entry name" value="Peripla_BP_I"/>
</dbReference>
<feature type="region of interest" description="Disordered" evidence="4">
    <location>
        <begin position="325"/>
        <end position="346"/>
    </location>
</feature>
<evidence type="ECO:0000256" key="2">
    <source>
        <dbReference type="ARBA" id="ARBA00023125"/>
    </source>
</evidence>
<comment type="caution">
    <text evidence="6">The sequence shown here is derived from an EMBL/GenBank/DDBJ whole genome shotgun (WGS) entry which is preliminary data.</text>
</comment>
<evidence type="ECO:0000259" key="5">
    <source>
        <dbReference type="PROSITE" id="PS50932"/>
    </source>
</evidence>